<protein>
    <submittedName>
        <fullName evidence="1">Uncharacterized protein</fullName>
    </submittedName>
</protein>
<comment type="caution">
    <text evidence="1">The sequence shown here is derived from an EMBL/GenBank/DDBJ whole genome shotgun (WGS) entry which is preliminary data.</text>
</comment>
<dbReference type="EMBL" id="BMKI01000018">
    <property type="protein sequence ID" value="GGD04270.1"/>
    <property type="molecule type" value="Genomic_DNA"/>
</dbReference>
<reference evidence="2" key="1">
    <citation type="journal article" date="2019" name="Int. J. Syst. Evol. Microbiol.">
        <title>The Global Catalogue of Microorganisms (GCM) 10K type strain sequencing project: providing services to taxonomists for standard genome sequencing and annotation.</title>
        <authorList>
            <consortium name="The Broad Institute Genomics Platform"/>
            <consortium name="The Broad Institute Genome Sequencing Center for Infectious Disease"/>
            <person name="Wu L."/>
            <person name="Ma J."/>
        </authorList>
    </citation>
    <scope>NUCLEOTIDE SEQUENCE [LARGE SCALE GENOMIC DNA]</scope>
    <source>
        <strain evidence="2">CGMCC 1.15942</strain>
    </source>
</reference>
<gene>
    <name evidence="1" type="ORF">GCM10011573_37260</name>
</gene>
<sequence length="121" mass="14261">MNPDSLAKSDVKKMPKNIEQIIFFGHSLSVADYSYFQSIFDYYNIYDSDVDLIFYYVNYSKNAFPQCLEAITKLIKRYGETLDNKDHGKNLLHKLSLECRLKVKEIQIEYDEETNLIKSIQ</sequence>
<evidence type="ECO:0000313" key="1">
    <source>
        <dbReference type="EMBL" id="GGD04270.1"/>
    </source>
</evidence>
<evidence type="ECO:0000313" key="2">
    <source>
        <dbReference type="Proteomes" id="UP000630615"/>
    </source>
</evidence>
<proteinExistence type="predicted"/>
<dbReference type="Proteomes" id="UP000630615">
    <property type="component" value="Unassembled WGS sequence"/>
</dbReference>
<name>A0ABQ1PV93_9ENTE</name>
<organism evidence="1 2">
    <name type="scientific">Enterococcus wangshanyuanii</name>
    <dbReference type="NCBI Taxonomy" id="2005703"/>
    <lineage>
        <taxon>Bacteria</taxon>
        <taxon>Bacillati</taxon>
        <taxon>Bacillota</taxon>
        <taxon>Bacilli</taxon>
        <taxon>Lactobacillales</taxon>
        <taxon>Enterococcaceae</taxon>
        <taxon>Enterococcus</taxon>
    </lineage>
</organism>
<accession>A0ABQ1PV93</accession>
<keyword evidence="2" id="KW-1185">Reference proteome</keyword>